<accession>A0A183CP38</accession>
<evidence type="ECO:0000313" key="1">
    <source>
        <dbReference type="Proteomes" id="UP000050741"/>
    </source>
</evidence>
<dbReference type="AlphaFoldDB" id="A0A183CP38"/>
<organism evidence="1 2">
    <name type="scientific">Globodera pallida</name>
    <name type="common">Potato cyst nematode worm</name>
    <name type="synonym">Heterodera pallida</name>
    <dbReference type="NCBI Taxonomy" id="36090"/>
    <lineage>
        <taxon>Eukaryota</taxon>
        <taxon>Metazoa</taxon>
        <taxon>Ecdysozoa</taxon>
        <taxon>Nematoda</taxon>
        <taxon>Chromadorea</taxon>
        <taxon>Rhabditida</taxon>
        <taxon>Tylenchina</taxon>
        <taxon>Tylenchomorpha</taxon>
        <taxon>Tylenchoidea</taxon>
        <taxon>Heteroderidae</taxon>
        <taxon>Heteroderinae</taxon>
        <taxon>Globodera</taxon>
    </lineage>
</organism>
<dbReference type="WBParaSite" id="GPLIN_001464500">
    <property type="protein sequence ID" value="GPLIN_001464500"/>
    <property type="gene ID" value="GPLIN_001464500"/>
</dbReference>
<proteinExistence type="predicted"/>
<sequence>MPRRNIRSKNASALNKQRLEKCRMEQKQRLLQLFNCTDPLPGTANSTLNLRATVLEIQAIMLGIVEPHGRFRFDITGMAQRHPFPWRKFVSTVIHESLHCAARTVRGAPDRQINCAAMVSLNPDLVISEEFVELKGEIVDAFPFLAEIIDVVD</sequence>
<evidence type="ECO:0000313" key="2">
    <source>
        <dbReference type="WBParaSite" id="GPLIN_001464500"/>
    </source>
</evidence>
<protein>
    <submittedName>
        <fullName evidence="2">BHLH domain-containing protein</fullName>
    </submittedName>
</protein>
<reference evidence="1" key="1">
    <citation type="submission" date="2014-05" db="EMBL/GenBank/DDBJ databases">
        <title>The genome and life-stage specific transcriptomes of Globodera pallida elucidate key aspects of plant parasitism by a cyst nematode.</title>
        <authorList>
            <person name="Cotton J.A."/>
            <person name="Lilley C.J."/>
            <person name="Jones L.M."/>
            <person name="Kikuchi T."/>
            <person name="Reid A.J."/>
            <person name="Thorpe P."/>
            <person name="Tsai I.J."/>
            <person name="Beasley H."/>
            <person name="Blok V."/>
            <person name="Cock P.J.A."/>
            <person name="Van den Akker S.E."/>
            <person name="Holroyd N."/>
            <person name="Hunt M."/>
            <person name="Mantelin S."/>
            <person name="Naghra H."/>
            <person name="Pain A."/>
            <person name="Palomares-Rius J.E."/>
            <person name="Zarowiecki M."/>
            <person name="Berriman M."/>
            <person name="Jones J.T."/>
            <person name="Urwin P.E."/>
        </authorList>
    </citation>
    <scope>NUCLEOTIDE SEQUENCE [LARGE SCALE GENOMIC DNA]</scope>
    <source>
        <strain evidence="1">Lindley</strain>
    </source>
</reference>
<name>A0A183CP38_GLOPA</name>
<reference evidence="2" key="2">
    <citation type="submission" date="2016-06" db="UniProtKB">
        <authorList>
            <consortium name="WormBaseParasite"/>
        </authorList>
    </citation>
    <scope>IDENTIFICATION</scope>
</reference>
<keyword evidence="1" id="KW-1185">Reference proteome</keyword>
<dbReference type="Proteomes" id="UP000050741">
    <property type="component" value="Unassembled WGS sequence"/>
</dbReference>